<evidence type="ECO:0000259" key="1">
    <source>
        <dbReference type="PROSITE" id="PS50801"/>
    </source>
</evidence>
<dbReference type="InterPro" id="IPR002645">
    <property type="entry name" value="STAS_dom"/>
</dbReference>
<dbReference type="EMBL" id="JBIBDZ010000011">
    <property type="protein sequence ID" value="MFF5922825.1"/>
    <property type="molecule type" value="Genomic_DNA"/>
</dbReference>
<dbReference type="PROSITE" id="PS50801">
    <property type="entry name" value="STAS"/>
    <property type="match status" value="1"/>
</dbReference>
<dbReference type="Gene3D" id="3.30.750.24">
    <property type="entry name" value="STAS domain"/>
    <property type="match status" value="1"/>
</dbReference>
<organism evidence="2 3">
    <name type="scientific">Streptomyces flavochromogenes</name>
    <dbReference type="NCBI Taxonomy" id="68199"/>
    <lineage>
        <taxon>Bacteria</taxon>
        <taxon>Bacillati</taxon>
        <taxon>Actinomycetota</taxon>
        <taxon>Actinomycetes</taxon>
        <taxon>Kitasatosporales</taxon>
        <taxon>Streptomycetaceae</taxon>
        <taxon>Streptomyces</taxon>
    </lineage>
</organism>
<name>A0ABW6XZ82_9ACTN</name>
<accession>A0ABW6XZ82</accession>
<protein>
    <submittedName>
        <fullName evidence="2">STAS domain-containing protein</fullName>
    </submittedName>
</protein>
<comment type="caution">
    <text evidence="2">The sequence shown here is derived from an EMBL/GenBank/DDBJ whole genome shotgun (WGS) entry which is preliminary data.</text>
</comment>
<dbReference type="InterPro" id="IPR058548">
    <property type="entry name" value="MlaB-like_STAS"/>
</dbReference>
<keyword evidence="3" id="KW-1185">Reference proteome</keyword>
<evidence type="ECO:0000313" key="3">
    <source>
        <dbReference type="Proteomes" id="UP001602370"/>
    </source>
</evidence>
<evidence type="ECO:0000313" key="2">
    <source>
        <dbReference type="EMBL" id="MFF5922825.1"/>
    </source>
</evidence>
<dbReference type="SUPFAM" id="SSF52091">
    <property type="entry name" value="SpoIIaa-like"/>
    <property type="match status" value="1"/>
</dbReference>
<dbReference type="Pfam" id="PF13466">
    <property type="entry name" value="STAS_2"/>
    <property type="match status" value="1"/>
</dbReference>
<reference evidence="2 3" key="1">
    <citation type="submission" date="2024-10" db="EMBL/GenBank/DDBJ databases">
        <title>The Natural Products Discovery Center: Release of the First 8490 Sequenced Strains for Exploring Actinobacteria Biosynthetic Diversity.</title>
        <authorList>
            <person name="Kalkreuter E."/>
            <person name="Kautsar S.A."/>
            <person name="Yang D."/>
            <person name="Bader C.D."/>
            <person name="Teijaro C.N."/>
            <person name="Fluegel L."/>
            <person name="Davis C.M."/>
            <person name="Simpson J.R."/>
            <person name="Lauterbach L."/>
            <person name="Steele A.D."/>
            <person name="Gui C."/>
            <person name="Meng S."/>
            <person name="Li G."/>
            <person name="Viehrig K."/>
            <person name="Ye F."/>
            <person name="Su P."/>
            <person name="Kiefer A.F."/>
            <person name="Nichols A."/>
            <person name="Cepeda A.J."/>
            <person name="Yan W."/>
            <person name="Fan B."/>
            <person name="Jiang Y."/>
            <person name="Adhikari A."/>
            <person name="Zheng C.-J."/>
            <person name="Schuster L."/>
            <person name="Cowan T.M."/>
            <person name="Smanski M.J."/>
            <person name="Chevrette M.G."/>
            <person name="De Carvalho L.P.S."/>
            <person name="Shen B."/>
        </authorList>
    </citation>
    <scope>NUCLEOTIDE SEQUENCE [LARGE SCALE GENOMIC DNA]</scope>
    <source>
        <strain evidence="2 3">NPDC012605</strain>
    </source>
</reference>
<proteinExistence type="predicted"/>
<dbReference type="Proteomes" id="UP001602370">
    <property type="component" value="Unassembled WGS sequence"/>
</dbReference>
<dbReference type="CDD" id="cd07043">
    <property type="entry name" value="STAS_anti-anti-sigma_factors"/>
    <property type="match status" value="1"/>
</dbReference>
<gene>
    <name evidence="2" type="ORF">ACFY8C_31590</name>
</gene>
<dbReference type="RefSeq" id="WP_388310236.1">
    <property type="nucleotide sequence ID" value="NZ_JBIBDZ010000011.1"/>
</dbReference>
<dbReference type="InterPro" id="IPR036513">
    <property type="entry name" value="STAS_dom_sf"/>
</dbReference>
<sequence length="135" mass="14815">MGDRTTGTEGEYLRQFLHAGAPAWESGDGAVMVRWPTGSLATVLLSATGEFDVDSVACLREAFDCAWTGQADRILLDVTRVEFADAAFIHELLDTRHRAGRLVLVGPVPRPVRKLLETTGTRDLFHISLEQDHAP</sequence>
<feature type="domain" description="STAS" evidence="1">
    <location>
        <begin position="43"/>
        <end position="135"/>
    </location>
</feature>